<organism evidence="1 2">
    <name type="scientific">Saccharibacter floricola DSM 15669</name>
    <dbReference type="NCBI Taxonomy" id="1123227"/>
    <lineage>
        <taxon>Bacteria</taxon>
        <taxon>Pseudomonadati</taxon>
        <taxon>Pseudomonadota</taxon>
        <taxon>Alphaproteobacteria</taxon>
        <taxon>Acetobacterales</taxon>
        <taxon>Acetobacteraceae</taxon>
        <taxon>Saccharibacter</taxon>
    </lineage>
</organism>
<evidence type="ECO:0000313" key="2">
    <source>
        <dbReference type="Proteomes" id="UP001062901"/>
    </source>
</evidence>
<gene>
    <name evidence="1" type="ORF">AA15669_1913</name>
</gene>
<comment type="caution">
    <text evidence="1">The sequence shown here is derived from an EMBL/GenBank/DDBJ whole genome shotgun (WGS) entry which is preliminary data.</text>
</comment>
<proteinExistence type="predicted"/>
<name>A0ABQ0P1H0_9PROT</name>
<dbReference type="RefSeq" id="WP_264873719.1">
    <property type="nucleotide sequence ID" value="NZ_BAQD01000141.1"/>
</dbReference>
<protein>
    <submittedName>
        <fullName evidence="1">Uncharacterized protein</fullName>
    </submittedName>
</protein>
<dbReference type="Proteomes" id="UP001062901">
    <property type="component" value="Unassembled WGS sequence"/>
</dbReference>
<dbReference type="EMBL" id="BAQD01000141">
    <property type="protein sequence ID" value="GBQ08796.1"/>
    <property type="molecule type" value="Genomic_DNA"/>
</dbReference>
<evidence type="ECO:0000313" key="1">
    <source>
        <dbReference type="EMBL" id="GBQ08796.1"/>
    </source>
</evidence>
<sequence length="59" mass="6703">MLVYHGSAVVESTYISDLYWSYKISPPPKADRLMEDAASDLIKKINVSVNELRDTNIDE</sequence>
<keyword evidence="2" id="KW-1185">Reference proteome</keyword>
<reference evidence="1" key="1">
    <citation type="submission" date="2013-04" db="EMBL/GenBank/DDBJ databases">
        <title>The genome sequencing project of 58 acetic acid bacteria.</title>
        <authorList>
            <person name="Okamoto-Kainuma A."/>
            <person name="Ishikawa M."/>
            <person name="Umino S."/>
            <person name="Koizumi Y."/>
            <person name="Shiwa Y."/>
            <person name="Yoshikawa H."/>
            <person name="Matsutani M."/>
            <person name="Matsushita K."/>
        </authorList>
    </citation>
    <scope>NUCLEOTIDE SEQUENCE</scope>
    <source>
        <strain evidence="1">DSM 15669</strain>
    </source>
</reference>
<accession>A0ABQ0P1H0</accession>